<keyword evidence="3 6" id="KW-1133">Transmembrane helix</keyword>
<reference evidence="8" key="1">
    <citation type="submission" date="2011-10" db="EMBL/GenBank/DDBJ databases">
        <title>The Genome Sequence of Oxalobacter formigenes HOxBLS.</title>
        <authorList>
            <consortium name="The Broad Institute Genome Sequencing Platform"/>
            <person name="Earl A."/>
            <person name="Ward D."/>
            <person name="Feldgarden M."/>
            <person name="Gevers D."/>
            <person name="Allison M.J."/>
            <person name="Humphrey S."/>
            <person name="Young S.K."/>
            <person name="Zeng Q."/>
            <person name="Gargeya S."/>
            <person name="Fitzgerald M."/>
            <person name="Haas B."/>
            <person name="Abouelleil A."/>
            <person name="Alvarado L."/>
            <person name="Arachchi H.M."/>
            <person name="Berlin A."/>
            <person name="Brown A."/>
            <person name="Chapman S.B."/>
            <person name="Chen Z."/>
            <person name="Dunbar C."/>
            <person name="Freedman E."/>
            <person name="Gearin G."/>
            <person name="Goldberg J."/>
            <person name="Griggs A."/>
            <person name="Gujja S."/>
            <person name="Heiman D."/>
            <person name="Howarth C."/>
            <person name="Larson L."/>
            <person name="Lui A."/>
            <person name="MacDonald P.J.P."/>
            <person name="Montmayeur A."/>
            <person name="Murphy C."/>
            <person name="Neiman D."/>
            <person name="Pearson M."/>
            <person name="Priest M."/>
            <person name="Roberts A."/>
            <person name="Saif S."/>
            <person name="Shea T."/>
            <person name="Shenoy N."/>
            <person name="Sisk P."/>
            <person name="Stolte C."/>
            <person name="Sykes S."/>
            <person name="Wortman J."/>
            <person name="Nusbaum C."/>
            <person name="Birren B."/>
        </authorList>
    </citation>
    <scope>NUCLEOTIDE SEQUENCE [LARGE SCALE GENOMIC DNA]</scope>
    <source>
        <strain evidence="8">HOxBLS</strain>
    </source>
</reference>
<dbReference type="EMBL" id="ACDP02000023">
    <property type="protein sequence ID" value="EEO27525.1"/>
    <property type="molecule type" value="Genomic_DNA"/>
</dbReference>
<dbReference type="RefSeq" id="WP_005876587.1">
    <property type="nucleotide sequence ID" value="NZ_CABMNL010000001.1"/>
</dbReference>
<evidence type="ECO:0000256" key="2">
    <source>
        <dbReference type="ARBA" id="ARBA00022692"/>
    </source>
</evidence>
<feature type="transmembrane region" description="Helical" evidence="6">
    <location>
        <begin position="176"/>
        <end position="200"/>
    </location>
</feature>
<dbReference type="PROSITE" id="PS50850">
    <property type="entry name" value="MFS"/>
    <property type="match status" value="1"/>
</dbReference>
<dbReference type="SUPFAM" id="SSF103473">
    <property type="entry name" value="MFS general substrate transporter"/>
    <property type="match status" value="1"/>
</dbReference>
<feature type="domain" description="Major facilitator superfamily (MFS) profile" evidence="7">
    <location>
        <begin position="218"/>
        <end position="394"/>
    </location>
</feature>
<evidence type="ECO:0000256" key="4">
    <source>
        <dbReference type="ARBA" id="ARBA00023136"/>
    </source>
</evidence>
<protein>
    <recommendedName>
        <fullName evidence="7">Major facilitator superfamily (MFS) profile domain-containing protein</fullName>
    </recommendedName>
</protein>
<feature type="transmembrane region" description="Helical" evidence="6">
    <location>
        <begin position="30"/>
        <end position="46"/>
    </location>
</feature>
<dbReference type="InterPro" id="IPR020846">
    <property type="entry name" value="MFS_dom"/>
</dbReference>
<accession>C3X2T9</accession>
<feature type="transmembrane region" description="Helical" evidence="6">
    <location>
        <begin position="151"/>
        <end position="170"/>
    </location>
</feature>
<feature type="transmembrane region" description="Helical" evidence="6">
    <location>
        <begin position="370"/>
        <end position="388"/>
    </location>
</feature>
<proteinExistence type="predicted"/>
<dbReference type="CDD" id="cd17393">
    <property type="entry name" value="MFS_MosC_like"/>
    <property type="match status" value="1"/>
</dbReference>
<comment type="subcellular location">
    <subcellularLocation>
        <location evidence="1">Membrane</location>
        <topology evidence="1">Multi-pass membrane protein</topology>
    </subcellularLocation>
</comment>
<evidence type="ECO:0000256" key="3">
    <source>
        <dbReference type="ARBA" id="ARBA00022989"/>
    </source>
</evidence>
<feature type="transmembrane region" description="Helical" evidence="6">
    <location>
        <begin position="285"/>
        <end position="303"/>
    </location>
</feature>
<organism evidence="8 9">
    <name type="scientific">Oxalobacter paraformigenes</name>
    <dbReference type="NCBI Taxonomy" id="556268"/>
    <lineage>
        <taxon>Bacteria</taxon>
        <taxon>Pseudomonadati</taxon>
        <taxon>Pseudomonadota</taxon>
        <taxon>Betaproteobacteria</taxon>
        <taxon>Burkholderiales</taxon>
        <taxon>Oxalobacteraceae</taxon>
        <taxon>Oxalobacter</taxon>
    </lineage>
</organism>
<evidence type="ECO:0000256" key="5">
    <source>
        <dbReference type="SAM" id="MobiDB-lite"/>
    </source>
</evidence>
<evidence type="ECO:0000313" key="8">
    <source>
        <dbReference type="EMBL" id="EEO27525.1"/>
    </source>
</evidence>
<evidence type="ECO:0000256" key="6">
    <source>
        <dbReference type="SAM" id="Phobius"/>
    </source>
</evidence>
<comment type="caution">
    <text evidence="8">The sequence shown here is derived from an EMBL/GenBank/DDBJ whole genome shotgun (WGS) entry which is preliminary data.</text>
</comment>
<dbReference type="GO" id="GO:0022857">
    <property type="term" value="F:transmembrane transporter activity"/>
    <property type="evidence" value="ECO:0007669"/>
    <property type="project" value="InterPro"/>
</dbReference>
<dbReference type="PANTHER" id="PTHR23514:SF13">
    <property type="entry name" value="INNER MEMBRANE PROTEIN YBJJ"/>
    <property type="match status" value="1"/>
</dbReference>
<gene>
    <name evidence="8" type="ORF">OFAG_00678</name>
</gene>
<feature type="transmembrane region" description="Helical" evidence="6">
    <location>
        <begin position="254"/>
        <end position="273"/>
    </location>
</feature>
<dbReference type="Pfam" id="PF07690">
    <property type="entry name" value="MFS_1"/>
    <property type="match status" value="1"/>
</dbReference>
<name>C3X2T9_9BURK</name>
<dbReference type="HOGENOM" id="CLU_035309_1_0_4"/>
<feature type="transmembrane region" description="Helical" evidence="6">
    <location>
        <begin position="114"/>
        <end position="139"/>
    </location>
</feature>
<evidence type="ECO:0000256" key="1">
    <source>
        <dbReference type="ARBA" id="ARBA00004141"/>
    </source>
</evidence>
<sequence>MATERVTPETGIDVPQATGTTTGHGHATRFIFLALGLAISAWAVLVPYAKARLAVDEAILGLLLLLIGSGALLSMPFAGWLTGKFGCRKTLVVSTTVFMLSLIALAFVSTPASFGIALFLFGASSGVVDVAMNIQAILVEKERNRSMMSGFHGMYSVGGFFGAVILSGLLKAGLSPLAATACLGVTLIVLLVAFFARYLFPYGNQGKSRSFFVLPKGGILLLGILCFILYMGDGVVLDWGALFMTTTKSVPPDTAGLAFAVFSVAISTGRLFGDRLAEWLGVTKLMTGSGLIAAAGFVLVMAASSTVTAFAGFIIVGLGASNLIPMLFSIASRQKIMPVNLAISSVTTLGYLGLLIGPAMMGFIAHATSLYVVFGIVAALMIFVSLASRKLHGL</sequence>
<feature type="transmembrane region" description="Helical" evidence="6">
    <location>
        <begin position="309"/>
        <end position="329"/>
    </location>
</feature>
<dbReference type="eggNOG" id="COG2223">
    <property type="taxonomic scope" value="Bacteria"/>
</dbReference>
<dbReference type="GO" id="GO:0016020">
    <property type="term" value="C:membrane"/>
    <property type="evidence" value="ECO:0007669"/>
    <property type="project" value="UniProtKB-SubCell"/>
</dbReference>
<dbReference type="Proteomes" id="UP000003973">
    <property type="component" value="Unassembled WGS sequence"/>
</dbReference>
<dbReference type="InterPro" id="IPR011701">
    <property type="entry name" value="MFS"/>
</dbReference>
<dbReference type="PANTHER" id="PTHR23514">
    <property type="entry name" value="BYPASS OF STOP CODON PROTEIN 6"/>
    <property type="match status" value="1"/>
</dbReference>
<dbReference type="AlphaFoldDB" id="C3X2T9"/>
<dbReference type="Gene3D" id="1.20.1250.20">
    <property type="entry name" value="MFS general substrate transporter like domains"/>
    <property type="match status" value="2"/>
</dbReference>
<keyword evidence="9" id="KW-1185">Reference proteome</keyword>
<dbReference type="InterPro" id="IPR051788">
    <property type="entry name" value="MFS_Transporter"/>
</dbReference>
<dbReference type="InterPro" id="IPR036259">
    <property type="entry name" value="MFS_trans_sf"/>
</dbReference>
<evidence type="ECO:0000259" key="7">
    <source>
        <dbReference type="PROSITE" id="PS50850"/>
    </source>
</evidence>
<feature type="transmembrane region" description="Helical" evidence="6">
    <location>
        <begin position="58"/>
        <end position="78"/>
    </location>
</feature>
<keyword evidence="2 6" id="KW-0812">Transmembrane</keyword>
<feature type="region of interest" description="Disordered" evidence="5">
    <location>
        <begin position="1"/>
        <end position="22"/>
    </location>
</feature>
<evidence type="ECO:0000313" key="9">
    <source>
        <dbReference type="Proteomes" id="UP000003973"/>
    </source>
</evidence>
<feature type="transmembrane region" description="Helical" evidence="6">
    <location>
        <begin position="212"/>
        <end position="232"/>
    </location>
</feature>
<feature type="transmembrane region" description="Helical" evidence="6">
    <location>
        <begin position="341"/>
        <end position="364"/>
    </location>
</feature>
<feature type="transmembrane region" description="Helical" evidence="6">
    <location>
        <begin position="90"/>
        <end position="108"/>
    </location>
</feature>
<keyword evidence="4 6" id="KW-0472">Membrane</keyword>